<name>A0A4Y7TEF3_COPMI</name>
<dbReference type="EMBL" id="QPFP01000015">
    <property type="protein sequence ID" value="TEB32557.1"/>
    <property type="molecule type" value="Genomic_DNA"/>
</dbReference>
<reference evidence="1 2" key="1">
    <citation type="journal article" date="2019" name="Nat. Ecol. Evol.">
        <title>Megaphylogeny resolves global patterns of mushroom evolution.</title>
        <authorList>
            <person name="Varga T."/>
            <person name="Krizsan K."/>
            <person name="Foldi C."/>
            <person name="Dima B."/>
            <person name="Sanchez-Garcia M."/>
            <person name="Sanchez-Ramirez S."/>
            <person name="Szollosi G.J."/>
            <person name="Szarkandi J.G."/>
            <person name="Papp V."/>
            <person name="Albert L."/>
            <person name="Andreopoulos W."/>
            <person name="Angelini C."/>
            <person name="Antonin V."/>
            <person name="Barry K.W."/>
            <person name="Bougher N.L."/>
            <person name="Buchanan P."/>
            <person name="Buyck B."/>
            <person name="Bense V."/>
            <person name="Catcheside P."/>
            <person name="Chovatia M."/>
            <person name="Cooper J."/>
            <person name="Damon W."/>
            <person name="Desjardin D."/>
            <person name="Finy P."/>
            <person name="Geml J."/>
            <person name="Haridas S."/>
            <person name="Hughes K."/>
            <person name="Justo A."/>
            <person name="Karasinski D."/>
            <person name="Kautmanova I."/>
            <person name="Kiss B."/>
            <person name="Kocsube S."/>
            <person name="Kotiranta H."/>
            <person name="LaButti K.M."/>
            <person name="Lechner B.E."/>
            <person name="Liimatainen K."/>
            <person name="Lipzen A."/>
            <person name="Lukacs Z."/>
            <person name="Mihaltcheva S."/>
            <person name="Morgado L.N."/>
            <person name="Niskanen T."/>
            <person name="Noordeloos M.E."/>
            <person name="Ohm R.A."/>
            <person name="Ortiz-Santana B."/>
            <person name="Ovrebo C."/>
            <person name="Racz N."/>
            <person name="Riley R."/>
            <person name="Savchenko A."/>
            <person name="Shiryaev A."/>
            <person name="Soop K."/>
            <person name="Spirin V."/>
            <person name="Szebenyi C."/>
            <person name="Tomsovsky M."/>
            <person name="Tulloss R.E."/>
            <person name="Uehling J."/>
            <person name="Grigoriev I.V."/>
            <person name="Vagvolgyi C."/>
            <person name="Papp T."/>
            <person name="Martin F.M."/>
            <person name="Miettinen O."/>
            <person name="Hibbett D.S."/>
            <person name="Nagy L.G."/>
        </authorList>
    </citation>
    <scope>NUCLEOTIDE SEQUENCE [LARGE SCALE GENOMIC DNA]</scope>
    <source>
        <strain evidence="1 2">FP101781</strain>
    </source>
</reference>
<dbReference type="Proteomes" id="UP000298030">
    <property type="component" value="Unassembled WGS sequence"/>
</dbReference>
<sequence length="81" mass="9309">MCSLVSLRNSSREGTLNIPLTFSRARNHQTACPQSLIQRIGLWYSQAAVARFPPFVAIKQESIFTVRLTMSMHQQWAPRFE</sequence>
<evidence type="ECO:0000313" key="1">
    <source>
        <dbReference type="EMBL" id="TEB32557.1"/>
    </source>
</evidence>
<keyword evidence="2" id="KW-1185">Reference proteome</keyword>
<gene>
    <name evidence="1" type="ORF">FA13DRAFT_1731758</name>
</gene>
<accession>A0A4Y7TEF3</accession>
<proteinExistence type="predicted"/>
<evidence type="ECO:0000313" key="2">
    <source>
        <dbReference type="Proteomes" id="UP000298030"/>
    </source>
</evidence>
<comment type="caution">
    <text evidence="1">The sequence shown here is derived from an EMBL/GenBank/DDBJ whole genome shotgun (WGS) entry which is preliminary data.</text>
</comment>
<dbReference type="AlphaFoldDB" id="A0A4Y7TEF3"/>
<protein>
    <submittedName>
        <fullName evidence="1">Uncharacterized protein</fullName>
    </submittedName>
</protein>
<organism evidence="1 2">
    <name type="scientific">Coprinellus micaceus</name>
    <name type="common">Glistening ink-cap mushroom</name>
    <name type="synonym">Coprinus micaceus</name>
    <dbReference type="NCBI Taxonomy" id="71717"/>
    <lineage>
        <taxon>Eukaryota</taxon>
        <taxon>Fungi</taxon>
        <taxon>Dikarya</taxon>
        <taxon>Basidiomycota</taxon>
        <taxon>Agaricomycotina</taxon>
        <taxon>Agaricomycetes</taxon>
        <taxon>Agaricomycetidae</taxon>
        <taxon>Agaricales</taxon>
        <taxon>Agaricineae</taxon>
        <taxon>Psathyrellaceae</taxon>
        <taxon>Coprinellus</taxon>
    </lineage>
</organism>